<reference evidence="3 6" key="2">
    <citation type="submission" date="2020-06" db="EMBL/GenBank/DDBJ databases">
        <title>Pan-genome analysis of Streptococcus suis serotype 2 revealed genomic diversity among strains of different virulence.</title>
        <authorList>
            <person name="Guo G."/>
            <person name="Zhang W."/>
        </authorList>
    </citation>
    <scope>NUCLEOTIDE SEQUENCE [LARGE SCALE GENOMIC DNA]</scope>
    <source>
        <strain evidence="3 6">ZJ92091101</strain>
    </source>
</reference>
<evidence type="ECO:0000313" key="4">
    <source>
        <dbReference type="Proteomes" id="UP000072794"/>
    </source>
</evidence>
<evidence type="ECO:0000313" key="3">
    <source>
        <dbReference type="EMBL" id="NVH36906.1"/>
    </source>
</evidence>
<protein>
    <submittedName>
        <fullName evidence="2">Lantibiotic lacticin 3147 A2</fullName>
    </submittedName>
</protein>
<reference evidence="4 5" key="1">
    <citation type="submission" date="2016-02" db="EMBL/GenBank/DDBJ databases">
        <authorList>
            <consortium name="Pathogen Informatics"/>
        </authorList>
    </citation>
    <scope>NUCLEOTIDE SEQUENCE [LARGE SCALE GENOMIC DNA]</scope>
    <source>
        <strain evidence="1 4">LSS52</strain>
        <strain evidence="2 5">LSS54</strain>
    </source>
</reference>
<organism evidence="2 5">
    <name type="scientific">Streptococcus suis</name>
    <dbReference type="NCBI Taxonomy" id="1307"/>
    <lineage>
        <taxon>Bacteria</taxon>
        <taxon>Bacillati</taxon>
        <taxon>Bacillota</taxon>
        <taxon>Bacilli</taxon>
        <taxon>Lactobacillales</taxon>
        <taxon>Streptococcaceae</taxon>
        <taxon>Streptococcus</taxon>
    </lineage>
</organism>
<dbReference type="AlphaFoldDB" id="A0A116LJ06"/>
<dbReference type="Proteomes" id="UP000072794">
    <property type="component" value="Unassembled WGS sequence"/>
</dbReference>
<dbReference type="NCBIfam" id="NF038161">
    <property type="entry name" value="lant_II_LchA2"/>
    <property type="match status" value="1"/>
</dbReference>
<dbReference type="RefSeq" id="WP_044774496.1">
    <property type="nucleotide sequence ID" value="NZ_CEDY01000007.1"/>
</dbReference>
<name>A0A116LJ06_STRSU</name>
<evidence type="ECO:0000313" key="2">
    <source>
        <dbReference type="EMBL" id="CYU95264.1"/>
    </source>
</evidence>
<proteinExistence type="predicted"/>
<gene>
    <name evidence="2" type="primary">ltnA2</name>
    <name evidence="1" type="ORF">ERS132414_00960</name>
    <name evidence="2" type="ORF">ERS132416_01207</name>
    <name evidence="3" type="ORF">HU146_06505</name>
</gene>
<evidence type="ECO:0000313" key="1">
    <source>
        <dbReference type="EMBL" id="CYU82048.1"/>
    </source>
</evidence>
<sequence length="59" mass="6305">MIDNTLQLGKYSKADMLELTEEDVNGAGITVATPFTPQIAEVTAVTLLMIPTTSCTSRC</sequence>
<dbReference type="EMBL" id="JABXEU010000016">
    <property type="protein sequence ID" value="NVH36906.1"/>
    <property type="molecule type" value="Genomic_DNA"/>
</dbReference>
<accession>A0A116LJ06</accession>
<dbReference type="EMBL" id="FIHA01000015">
    <property type="protein sequence ID" value="CYU82048.1"/>
    <property type="molecule type" value="Genomic_DNA"/>
</dbReference>
<dbReference type="Proteomes" id="UP000073494">
    <property type="component" value="Unassembled WGS sequence"/>
</dbReference>
<evidence type="ECO:0000313" key="5">
    <source>
        <dbReference type="Proteomes" id="UP000073494"/>
    </source>
</evidence>
<dbReference type="Proteomes" id="UP000548355">
    <property type="component" value="Unassembled WGS sequence"/>
</dbReference>
<dbReference type="EMBL" id="FIHD01000019">
    <property type="protein sequence ID" value="CYU95264.1"/>
    <property type="molecule type" value="Genomic_DNA"/>
</dbReference>
<evidence type="ECO:0000313" key="6">
    <source>
        <dbReference type="Proteomes" id="UP000548355"/>
    </source>
</evidence>